<keyword evidence="1" id="KW-1133">Transmembrane helix</keyword>
<keyword evidence="1" id="KW-0812">Transmembrane</keyword>
<dbReference type="Proteomes" id="UP000661607">
    <property type="component" value="Unassembled WGS sequence"/>
</dbReference>
<feature type="transmembrane region" description="Helical" evidence="1">
    <location>
        <begin position="121"/>
        <end position="144"/>
    </location>
</feature>
<dbReference type="RefSeq" id="WP_192776065.1">
    <property type="nucleotide sequence ID" value="NZ_BAAASY010000014.1"/>
</dbReference>
<accession>A0ABR9KGI1</accession>
<name>A0ABR9KGI1_9ACTN</name>
<evidence type="ECO:0000256" key="1">
    <source>
        <dbReference type="SAM" id="Phobius"/>
    </source>
</evidence>
<keyword evidence="3" id="KW-1185">Reference proteome</keyword>
<sequence length="222" mass="24515">MLIDDYVAGLNRALEGPGGPKRDLVVEARDSLVDTAEAYEEAGLGRLEAERLAVEEFGELREIAPGYQRELTATAGRRLAALLFVSVPLTTLLWSLIWAFFPVNADDWANRPEWFLPVARALDLFHLATGVLGGLTLLALTWGARWLRRPERATRLLAVWVWAMLPVTLLFSAALQYGSQGPTGFSGFLPGMLLSLTTPLLNGLQLYCAARCLRLTRRPRPA</sequence>
<dbReference type="NCBIfam" id="NF038403">
    <property type="entry name" value="perm_prefix_1"/>
    <property type="match status" value="1"/>
</dbReference>
<proteinExistence type="predicted"/>
<gene>
    <name evidence="2" type="ORF">H4W81_003864</name>
</gene>
<feature type="transmembrane region" description="Helical" evidence="1">
    <location>
        <begin position="79"/>
        <end position="101"/>
    </location>
</feature>
<reference evidence="2 3" key="1">
    <citation type="submission" date="2020-10" db="EMBL/GenBank/DDBJ databases">
        <title>Sequencing the genomes of 1000 actinobacteria strains.</title>
        <authorList>
            <person name="Klenk H.-P."/>
        </authorList>
    </citation>
    <scope>NUCLEOTIDE SEQUENCE [LARGE SCALE GENOMIC DNA]</scope>
    <source>
        <strain evidence="2 3">DSM 43748</strain>
    </source>
</reference>
<dbReference type="EMBL" id="JADBEF010000001">
    <property type="protein sequence ID" value="MBE1561085.1"/>
    <property type="molecule type" value="Genomic_DNA"/>
</dbReference>
<feature type="transmembrane region" description="Helical" evidence="1">
    <location>
        <begin position="187"/>
        <end position="210"/>
    </location>
</feature>
<comment type="caution">
    <text evidence="2">The sequence shown here is derived from an EMBL/GenBank/DDBJ whole genome shotgun (WGS) entry which is preliminary data.</text>
</comment>
<feature type="transmembrane region" description="Helical" evidence="1">
    <location>
        <begin position="156"/>
        <end position="175"/>
    </location>
</feature>
<keyword evidence="1" id="KW-0472">Membrane</keyword>
<protein>
    <submittedName>
        <fullName evidence="2">Uncharacterized protein</fullName>
    </submittedName>
</protein>
<dbReference type="InterPro" id="IPR047928">
    <property type="entry name" value="Perm_prefix_1"/>
</dbReference>
<evidence type="ECO:0000313" key="2">
    <source>
        <dbReference type="EMBL" id="MBE1561085.1"/>
    </source>
</evidence>
<evidence type="ECO:0000313" key="3">
    <source>
        <dbReference type="Proteomes" id="UP000661607"/>
    </source>
</evidence>
<organism evidence="2 3">
    <name type="scientific">Nonomuraea africana</name>
    <dbReference type="NCBI Taxonomy" id="46171"/>
    <lineage>
        <taxon>Bacteria</taxon>
        <taxon>Bacillati</taxon>
        <taxon>Actinomycetota</taxon>
        <taxon>Actinomycetes</taxon>
        <taxon>Streptosporangiales</taxon>
        <taxon>Streptosporangiaceae</taxon>
        <taxon>Nonomuraea</taxon>
    </lineage>
</organism>